<dbReference type="HOGENOM" id="CLU_766840_0_0_5"/>
<reference evidence="1 2" key="1">
    <citation type="submission" date="2014-09" db="EMBL/GenBank/DDBJ databases">
        <title>Genome sequencing of Methyloceanibacter caenitepidi Gela4.</title>
        <authorList>
            <person name="Takeuchi M."/>
            <person name="Susumu S."/>
            <person name="Kamagata Y."/>
            <person name="Oshima K."/>
            <person name="Hattori M."/>
            <person name="Iwasaki W."/>
        </authorList>
    </citation>
    <scope>NUCLEOTIDE SEQUENCE [LARGE SCALE GENOMIC DNA]</scope>
    <source>
        <strain evidence="1 2">Gela4</strain>
    </source>
</reference>
<accession>A0A0A8K5T8</accession>
<organism evidence="1 2">
    <name type="scientific">Methyloceanibacter caenitepidi</name>
    <dbReference type="NCBI Taxonomy" id="1384459"/>
    <lineage>
        <taxon>Bacteria</taxon>
        <taxon>Pseudomonadati</taxon>
        <taxon>Pseudomonadota</taxon>
        <taxon>Alphaproteobacteria</taxon>
        <taxon>Hyphomicrobiales</taxon>
        <taxon>Hyphomicrobiaceae</taxon>
        <taxon>Methyloceanibacter</taxon>
    </lineage>
</organism>
<dbReference type="SUPFAM" id="SSF56300">
    <property type="entry name" value="Metallo-dependent phosphatases"/>
    <property type="match status" value="1"/>
</dbReference>
<dbReference type="Proteomes" id="UP000031643">
    <property type="component" value="Chromosome"/>
</dbReference>
<evidence type="ECO:0000313" key="1">
    <source>
        <dbReference type="EMBL" id="BAQ18280.1"/>
    </source>
</evidence>
<evidence type="ECO:0008006" key="3">
    <source>
        <dbReference type="Google" id="ProtNLM"/>
    </source>
</evidence>
<name>A0A0A8K5T8_9HYPH</name>
<protein>
    <recommendedName>
        <fullName evidence="3">Calcineurin-like phosphoesterase domain-containing protein</fullName>
    </recommendedName>
</protein>
<dbReference type="OrthoDB" id="9067438at2"/>
<keyword evidence="2" id="KW-1185">Reference proteome</keyword>
<dbReference type="STRING" id="1384459.GL4_2847"/>
<dbReference type="InterPro" id="IPR029052">
    <property type="entry name" value="Metallo-depent_PP-like"/>
</dbReference>
<dbReference type="EMBL" id="AP014648">
    <property type="protein sequence ID" value="BAQ18280.1"/>
    <property type="molecule type" value="Genomic_DNA"/>
</dbReference>
<dbReference type="KEGG" id="mcg:GL4_2847"/>
<dbReference type="AlphaFoldDB" id="A0A0A8K5T8"/>
<dbReference type="RefSeq" id="WP_045368360.1">
    <property type="nucleotide sequence ID" value="NZ_AP014648.1"/>
</dbReference>
<evidence type="ECO:0000313" key="2">
    <source>
        <dbReference type="Proteomes" id="UP000031643"/>
    </source>
</evidence>
<gene>
    <name evidence="1" type="ORF">GL4_2847</name>
</gene>
<sequence>MPAHGKKLSGAPISLAEAQRTIEVVDSSATRVEAAAKLDISQRALQSRLKKIKARHGLSPDGARKTERPTEIEFPDFPDEDVEVEELLDMAEKRFEKRMESHEAHTWFPIKVKDNRPFGILWFGDPHIDDNGCNLPVLRKHVRICNETDGLVAANIGDTTNNWVGRLMRLYAEQDASIKTARRFAEWFLLNTPFFLVLVGNHDAWNDGAEILARMVSKNKAHKIILHDWEARFRLSFPNGWEPRIFAAHDFAGNSIWNPMHGLMREGQKGEDADLYVAGHKHNSGLFVFENPGRGRIQTFLRVRGYKFMDDHARRLSLKEQRTGCGGVTVFEPERRTITTFLDVEEGADFLTMKRGKRAAA</sequence>
<proteinExistence type="predicted"/>